<accession>A0ABV5DWF6</accession>
<dbReference type="EMBL" id="JAYMRS010000004">
    <property type="protein sequence ID" value="MFB8768925.1"/>
    <property type="molecule type" value="Genomic_DNA"/>
</dbReference>
<dbReference type="Proteomes" id="UP001585053">
    <property type="component" value="Unassembled WGS sequence"/>
</dbReference>
<dbReference type="Gene3D" id="3.30.565.10">
    <property type="entry name" value="Histidine kinase-like ATPase, C-terminal domain"/>
    <property type="match status" value="1"/>
</dbReference>
<dbReference type="InterPro" id="IPR036890">
    <property type="entry name" value="HATPase_C_sf"/>
</dbReference>
<protein>
    <submittedName>
        <fullName evidence="1">Uncharacterized protein</fullName>
    </submittedName>
</protein>
<reference evidence="1 2" key="1">
    <citation type="submission" date="2024-01" db="EMBL/GenBank/DDBJ databases">
        <title>Genome mining of biosynthetic gene clusters to explore secondary metabolites of Streptomyces sp.</title>
        <authorList>
            <person name="Baig A."/>
            <person name="Ajitkumar Shintre N."/>
            <person name="Kumar H."/>
            <person name="Anbarasu A."/>
            <person name="Ramaiah S."/>
        </authorList>
    </citation>
    <scope>NUCLEOTIDE SEQUENCE [LARGE SCALE GENOMIC DNA]</scope>
    <source>
        <strain evidence="1 2">A01</strain>
    </source>
</reference>
<proteinExistence type="predicted"/>
<sequence>MLSVADDGAPVTGLRSIAERCARLGGEMRVEADQGGRFTLTCRVPG</sequence>
<comment type="caution">
    <text evidence="1">The sequence shown here is derived from an EMBL/GenBank/DDBJ whole genome shotgun (WGS) entry which is preliminary data.</text>
</comment>
<dbReference type="RefSeq" id="WP_014913091.1">
    <property type="nucleotide sequence ID" value="NZ_JAYMRS010000004.1"/>
</dbReference>
<evidence type="ECO:0000313" key="2">
    <source>
        <dbReference type="Proteomes" id="UP001585053"/>
    </source>
</evidence>
<keyword evidence="2" id="KW-1185">Reference proteome</keyword>
<gene>
    <name evidence="1" type="ORF">VSQ78_14540</name>
</gene>
<name>A0ABV5DWF6_9ACTN</name>
<evidence type="ECO:0000313" key="1">
    <source>
        <dbReference type="EMBL" id="MFB8768925.1"/>
    </source>
</evidence>
<organism evidence="1 2">
    <name type="scientific">Nocardiopsis alba</name>
    <dbReference type="NCBI Taxonomy" id="53437"/>
    <lineage>
        <taxon>Bacteria</taxon>
        <taxon>Bacillati</taxon>
        <taxon>Actinomycetota</taxon>
        <taxon>Actinomycetes</taxon>
        <taxon>Streptosporangiales</taxon>
        <taxon>Nocardiopsidaceae</taxon>
        <taxon>Nocardiopsis</taxon>
    </lineage>
</organism>